<keyword evidence="11" id="KW-0472">Membrane</keyword>
<dbReference type="VEuPathDB" id="TrichDB:TVAG_417510"/>
<dbReference type="KEGG" id="tva:4757496"/>
<keyword evidence="13" id="KW-1015">Disulfide bond</keyword>
<dbReference type="RefSeq" id="XP_001312613.1">
    <property type="nucleotide sequence ID" value="XM_001312612.1"/>
</dbReference>
<evidence type="ECO:0000256" key="10">
    <source>
        <dbReference type="ARBA" id="ARBA00022989"/>
    </source>
</evidence>
<evidence type="ECO:0000256" key="6">
    <source>
        <dbReference type="ARBA" id="ARBA00022729"/>
    </source>
</evidence>
<evidence type="ECO:0000256" key="12">
    <source>
        <dbReference type="ARBA" id="ARBA00023137"/>
    </source>
</evidence>
<evidence type="ECO:0000256" key="1">
    <source>
        <dbReference type="ARBA" id="ARBA00004251"/>
    </source>
</evidence>
<organism evidence="18 19">
    <name type="scientific">Trichomonas vaginalis (strain ATCC PRA-98 / G3)</name>
    <dbReference type="NCBI Taxonomy" id="412133"/>
    <lineage>
        <taxon>Eukaryota</taxon>
        <taxon>Metamonada</taxon>
        <taxon>Parabasalia</taxon>
        <taxon>Trichomonadida</taxon>
        <taxon>Trichomonadidae</taxon>
        <taxon>Trichomonas</taxon>
    </lineage>
</organism>
<keyword evidence="14" id="KW-0675">Receptor</keyword>
<keyword evidence="6" id="KW-0732">Signal</keyword>
<dbReference type="InParanoid" id="A2F602"/>
<dbReference type="GO" id="GO:0005886">
    <property type="term" value="C:plasma membrane"/>
    <property type="evidence" value="ECO:0007669"/>
    <property type="project" value="UniProtKB-SubCell"/>
</dbReference>
<keyword evidence="15" id="KW-0325">Glycoprotein</keyword>
<evidence type="ECO:0000256" key="9">
    <source>
        <dbReference type="ARBA" id="ARBA00022840"/>
    </source>
</evidence>
<keyword evidence="7" id="KW-0547">Nucleotide-binding</keyword>
<keyword evidence="8" id="KW-0418">Kinase</keyword>
<evidence type="ECO:0000256" key="8">
    <source>
        <dbReference type="ARBA" id="ARBA00022777"/>
    </source>
</evidence>
<dbReference type="GO" id="GO:0004714">
    <property type="term" value="F:transmembrane receptor protein tyrosine kinase activity"/>
    <property type="evidence" value="ECO:0007669"/>
    <property type="project" value="UniProtKB-EC"/>
</dbReference>
<keyword evidence="12" id="KW-0829">Tyrosine-protein kinase</keyword>
<keyword evidence="5" id="KW-0812">Transmembrane</keyword>
<dbReference type="Pfam" id="PF12810">
    <property type="entry name" value="ALK_LTK_GRD"/>
    <property type="match status" value="1"/>
</dbReference>
<name>A2F602_TRIV3</name>
<keyword evidence="19" id="KW-1185">Reference proteome</keyword>
<dbReference type="AlphaFoldDB" id="A2F602"/>
<evidence type="ECO:0000256" key="7">
    <source>
        <dbReference type="ARBA" id="ARBA00022741"/>
    </source>
</evidence>
<feature type="domain" description="ALK/LTK-like glycine-rich" evidence="17">
    <location>
        <begin position="1"/>
        <end position="158"/>
    </location>
</feature>
<proteinExistence type="predicted"/>
<dbReference type="Proteomes" id="UP000001542">
    <property type="component" value="Unassembled WGS sequence"/>
</dbReference>
<comment type="subcellular location">
    <subcellularLocation>
        <location evidence="1">Cell membrane</location>
        <topology evidence="1">Single-pass type I membrane protein</topology>
    </subcellularLocation>
</comment>
<feature type="region of interest" description="Disordered" evidence="16">
    <location>
        <begin position="1"/>
        <end position="35"/>
    </location>
</feature>
<evidence type="ECO:0000256" key="2">
    <source>
        <dbReference type="ARBA" id="ARBA00011902"/>
    </source>
</evidence>
<evidence type="ECO:0000256" key="16">
    <source>
        <dbReference type="SAM" id="MobiDB-lite"/>
    </source>
</evidence>
<keyword evidence="3" id="KW-1003">Cell membrane</keyword>
<evidence type="ECO:0000259" key="17">
    <source>
        <dbReference type="Pfam" id="PF12810"/>
    </source>
</evidence>
<evidence type="ECO:0000256" key="4">
    <source>
        <dbReference type="ARBA" id="ARBA00022679"/>
    </source>
</evidence>
<keyword evidence="10" id="KW-1133">Transmembrane helix</keyword>
<dbReference type="EMBL" id="DS113629">
    <property type="protein sequence ID" value="EAX99683.1"/>
    <property type="molecule type" value="Genomic_DNA"/>
</dbReference>
<gene>
    <name evidence="18" type="ORF">TVAG_417510</name>
</gene>
<evidence type="ECO:0000313" key="18">
    <source>
        <dbReference type="EMBL" id="EAX99683.1"/>
    </source>
</evidence>
<dbReference type="VEuPathDB" id="TrichDB:TVAGG3_1053920"/>
<evidence type="ECO:0000256" key="5">
    <source>
        <dbReference type="ARBA" id="ARBA00022692"/>
    </source>
</evidence>
<dbReference type="InterPro" id="IPR055163">
    <property type="entry name" value="ALK/LTK-like_GRD"/>
</dbReference>
<evidence type="ECO:0000313" key="19">
    <source>
        <dbReference type="Proteomes" id="UP000001542"/>
    </source>
</evidence>
<evidence type="ECO:0000256" key="11">
    <source>
        <dbReference type="ARBA" id="ARBA00023136"/>
    </source>
</evidence>
<evidence type="ECO:0000256" key="14">
    <source>
        <dbReference type="ARBA" id="ARBA00023170"/>
    </source>
</evidence>
<evidence type="ECO:0000256" key="3">
    <source>
        <dbReference type="ARBA" id="ARBA00022475"/>
    </source>
</evidence>
<keyword evidence="4" id="KW-0808">Transferase</keyword>
<reference evidence="18" key="1">
    <citation type="submission" date="2006-10" db="EMBL/GenBank/DDBJ databases">
        <authorList>
            <person name="Amadeo P."/>
            <person name="Zhao Q."/>
            <person name="Wortman J."/>
            <person name="Fraser-Liggett C."/>
            <person name="Carlton J."/>
        </authorList>
    </citation>
    <scope>NUCLEOTIDE SEQUENCE</scope>
    <source>
        <strain evidence="18">G3</strain>
    </source>
</reference>
<reference evidence="18" key="2">
    <citation type="journal article" date="2007" name="Science">
        <title>Draft genome sequence of the sexually transmitted pathogen Trichomonas vaginalis.</title>
        <authorList>
            <person name="Carlton J.M."/>
            <person name="Hirt R.P."/>
            <person name="Silva J.C."/>
            <person name="Delcher A.L."/>
            <person name="Schatz M."/>
            <person name="Zhao Q."/>
            <person name="Wortman J.R."/>
            <person name="Bidwell S.L."/>
            <person name="Alsmark U.C.M."/>
            <person name="Besteiro S."/>
            <person name="Sicheritz-Ponten T."/>
            <person name="Noel C.J."/>
            <person name="Dacks J.B."/>
            <person name="Foster P.G."/>
            <person name="Simillion C."/>
            <person name="Van de Peer Y."/>
            <person name="Miranda-Saavedra D."/>
            <person name="Barton G.J."/>
            <person name="Westrop G.D."/>
            <person name="Mueller S."/>
            <person name="Dessi D."/>
            <person name="Fiori P.L."/>
            <person name="Ren Q."/>
            <person name="Paulsen I."/>
            <person name="Zhang H."/>
            <person name="Bastida-Corcuera F.D."/>
            <person name="Simoes-Barbosa A."/>
            <person name="Brown M.T."/>
            <person name="Hayes R.D."/>
            <person name="Mukherjee M."/>
            <person name="Okumura C.Y."/>
            <person name="Schneider R."/>
            <person name="Smith A.J."/>
            <person name="Vanacova S."/>
            <person name="Villalvazo M."/>
            <person name="Haas B.J."/>
            <person name="Pertea M."/>
            <person name="Feldblyum T.V."/>
            <person name="Utterback T.R."/>
            <person name="Shu C.L."/>
            <person name="Osoegawa K."/>
            <person name="de Jong P.J."/>
            <person name="Hrdy I."/>
            <person name="Horvathova L."/>
            <person name="Zubacova Z."/>
            <person name="Dolezal P."/>
            <person name="Malik S.B."/>
            <person name="Logsdon J.M. Jr."/>
            <person name="Henze K."/>
            <person name="Gupta A."/>
            <person name="Wang C.C."/>
            <person name="Dunne R.L."/>
            <person name="Upcroft J.A."/>
            <person name="Upcroft P."/>
            <person name="White O."/>
            <person name="Salzberg S.L."/>
            <person name="Tang P."/>
            <person name="Chiu C.-H."/>
            <person name="Lee Y.-S."/>
            <person name="Embley T.M."/>
            <person name="Coombs G.H."/>
            <person name="Mottram J.C."/>
            <person name="Tachezy J."/>
            <person name="Fraser-Liggett C.M."/>
            <person name="Johnson P.J."/>
        </authorList>
    </citation>
    <scope>NUCLEOTIDE SEQUENCE [LARGE SCALE GENOMIC DNA]</scope>
    <source>
        <strain evidence="18">G3</strain>
    </source>
</reference>
<protein>
    <recommendedName>
        <fullName evidence="2">receptor protein-tyrosine kinase</fullName>
        <ecNumber evidence="2">2.7.10.1</ecNumber>
    </recommendedName>
</protein>
<evidence type="ECO:0000256" key="13">
    <source>
        <dbReference type="ARBA" id="ARBA00023157"/>
    </source>
</evidence>
<keyword evidence="9" id="KW-0067">ATP-binding</keyword>
<dbReference type="GO" id="GO:0005524">
    <property type="term" value="F:ATP binding"/>
    <property type="evidence" value="ECO:0007669"/>
    <property type="project" value="UniProtKB-KW"/>
</dbReference>
<sequence length="201" mass="20579">MVAAGGGGHDVMSPAGSGGGIKGFDSDGKGGNQTSGGDGFYKGRFGLGGGNGAIAGNNGNAGAGGGYFGGGTSFDATIGSAGGGSSYISGYPGCISVDKNFTMENPIFSTADDPSIHYSGIKFENPKMRDGNSIMPSPILNKYTPEIGHYGNGHAIIAPLSENYFPKNYGIPIRILCSIPLKIGRNLDSAYFYFIMNLFLC</sequence>
<evidence type="ECO:0000256" key="15">
    <source>
        <dbReference type="ARBA" id="ARBA00023180"/>
    </source>
</evidence>
<accession>A2F602</accession>
<dbReference type="EC" id="2.7.10.1" evidence="2"/>